<keyword evidence="1" id="KW-0732">Signal</keyword>
<evidence type="ECO:0000313" key="3">
    <source>
        <dbReference type="EMBL" id="BDG09246.1"/>
    </source>
</evidence>
<name>A0ABM7XBK6_9BACT</name>
<feature type="signal peptide" evidence="1">
    <location>
        <begin position="1"/>
        <end position="34"/>
    </location>
</feature>
<dbReference type="InterPro" id="IPR000906">
    <property type="entry name" value="ZU5_dom"/>
</dbReference>
<organism evidence="3 4">
    <name type="scientific">Anaeromyxobacter paludicola</name>
    <dbReference type="NCBI Taxonomy" id="2918171"/>
    <lineage>
        <taxon>Bacteria</taxon>
        <taxon>Pseudomonadati</taxon>
        <taxon>Myxococcota</taxon>
        <taxon>Myxococcia</taxon>
        <taxon>Myxococcales</taxon>
        <taxon>Cystobacterineae</taxon>
        <taxon>Anaeromyxobacteraceae</taxon>
        <taxon>Anaeromyxobacter</taxon>
    </lineage>
</organism>
<dbReference type="EMBL" id="AP025592">
    <property type="protein sequence ID" value="BDG09246.1"/>
    <property type="molecule type" value="Genomic_DNA"/>
</dbReference>
<proteinExistence type="predicted"/>
<gene>
    <name evidence="3" type="ORF">AMPC_23590</name>
</gene>
<evidence type="ECO:0000259" key="2">
    <source>
        <dbReference type="PROSITE" id="PS51145"/>
    </source>
</evidence>
<feature type="chain" id="PRO_5046494705" description="ZU5 domain-containing protein" evidence="1">
    <location>
        <begin position="35"/>
        <end position="554"/>
    </location>
</feature>
<feature type="domain" description="ZU5" evidence="2">
    <location>
        <begin position="51"/>
        <end position="173"/>
    </location>
</feature>
<evidence type="ECO:0000313" key="4">
    <source>
        <dbReference type="Proteomes" id="UP001162734"/>
    </source>
</evidence>
<keyword evidence="4" id="KW-1185">Reference proteome</keyword>
<protein>
    <recommendedName>
        <fullName evidence="2">ZU5 domain-containing protein</fullName>
    </recommendedName>
</protein>
<dbReference type="RefSeq" id="WP_248341065.1">
    <property type="nucleotide sequence ID" value="NZ_AP025592.1"/>
</dbReference>
<accession>A0ABM7XBK6</accession>
<evidence type="ECO:0000256" key="1">
    <source>
        <dbReference type="SAM" id="SignalP"/>
    </source>
</evidence>
<sequence length="554" mass="52831">MTLDRARSASPRRLAGLLLLPALLAAAGCGSKSAAGATRPVPVGAGSPAGAAVAATLDGRGGSISSADGRLTLHVPPGALAASTTVSVQAITNTAPRGLGAAYRLEPAGARFAAPVSITFRADPSSPAARQAIRTQDATGYWVTAPSVLLNPAAGLLTASSPHFSDWALVAADPTQDLAGTFTVSSTLNASSAFAANGNVSLAYAGADSVERVYLLSGTSTLQPVTAPSGAACTADADTKALTPNVAEGFLSPASFSWGGSATWSLSCGGAPGFVEMVFDTAGISHVGCARGPTAGAPAAITTADEVQGDYTIDCTSLGTGALRVVWHFVRCGGTCAPSGPCATAASTSCASGSPVCSDGAFAAAGTACTTTAGGAGVCSGSSASCVDCVQGAACPSTNPCAATATLECASGAPVCTDRTFVAAGTACTSGATSGVCDAAGACTACAQGTACTSANPCATSAVIACGTGGPVCTDVAFQPDATACASVTGGVCLGGTCQACVAGASCAPANPCDVGTVSCGDPAALPPTGPSCVDTGVPVTCPTGQTCTAGKCA</sequence>
<dbReference type="Proteomes" id="UP001162734">
    <property type="component" value="Chromosome"/>
</dbReference>
<dbReference type="PROSITE" id="PS51257">
    <property type="entry name" value="PROKAR_LIPOPROTEIN"/>
    <property type="match status" value="1"/>
</dbReference>
<dbReference type="PROSITE" id="PS51145">
    <property type="entry name" value="ZU5"/>
    <property type="match status" value="1"/>
</dbReference>
<reference evidence="4" key="1">
    <citation type="journal article" date="2022" name="Int. J. Syst. Evol. Microbiol.">
        <title>Anaeromyxobacter oryzae sp. nov., Anaeromyxobacter diazotrophicus sp. nov. and Anaeromyxobacter paludicola sp. nov., isolated from paddy soils.</title>
        <authorList>
            <person name="Itoh H."/>
            <person name="Xu Z."/>
            <person name="Mise K."/>
            <person name="Masuda Y."/>
            <person name="Ushijima N."/>
            <person name="Hayakawa C."/>
            <person name="Shiratori Y."/>
            <person name="Senoo K."/>
        </authorList>
    </citation>
    <scope>NUCLEOTIDE SEQUENCE [LARGE SCALE GENOMIC DNA]</scope>
    <source>
        <strain evidence="4">Red630</strain>
    </source>
</reference>
<dbReference type="Gene3D" id="2.60.220.30">
    <property type="match status" value="1"/>
</dbReference>